<dbReference type="PANTHER" id="PTHR45982">
    <property type="entry name" value="REGULATOR OF CHROMOSOME CONDENSATION"/>
    <property type="match status" value="1"/>
</dbReference>
<dbReference type="GO" id="GO:0005737">
    <property type="term" value="C:cytoplasm"/>
    <property type="evidence" value="ECO:0007669"/>
    <property type="project" value="TreeGrafter"/>
</dbReference>
<dbReference type="InterPro" id="IPR032675">
    <property type="entry name" value="LRR_dom_sf"/>
</dbReference>
<dbReference type="AlphaFoldDB" id="A0AAQ1ZJM9"/>
<evidence type="ECO:0000256" key="1">
    <source>
        <dbReference type="ARBA" id="ARBA00022658"/>
    </source>
</evidence>
<gene>
    <name evidence="5" type="ORF">NCTC13063_01874</name>
</gene>
<dbReference type="Gene3D" id="3.40.50.12480">
    <property type="match status" value="1"/>
</dbReference>
<keyword evidence="3" id="KW-0732">Signal</keyword>
<evidence type="ECO:0000313" key="5">
    <source>
        <dbReference type="EMBL" id="SUB80588.1"/>
    </source>
</evidence>
<name>A0AAQ1ZJM9_9BACT</name>
<proteinExistence type="predicted"/>
<dbReference type="InterPro" id="IPR058923">
    <property type="entry name" value="RCC1-like_dom"/>
</dbReference>
<dbReference type="GO" id="GO:0005085">
    <property type="term" value="F:guanyl-nucleotide exchange factor activity"/>
    <property type="evidence" value="ECO:0007669"/>
    <property type="project" value="TreeGrafter"/>
</dbReference>
<dbReference type="RefSeq" id="WP_115153957.1">
    <property type="nucleotide sequence ID" value="NZ_DBFWLE010000029.1"/>
</dbReference>
<dbReference type="PRINTS" id="PR00633">
    <property type="entry name" value="RCCNDNSATION"/>
</dbReference>
<feature type="domain" description="RCC1-like" evidence="4">
    <location>
        <begin position="29"/>
        <end position="322"/>
    </location>
</feature>
<dbReference type="PROSITE" id="PS50012">
    <property type="entry name" value="RCC1_3"/>
    <property type="match status" value="3"/>
</dbReference>
<dbReference type="InterPro" id="IPR009091">
    <property type="entry name" value="RCC1/BLIP-II"/>
</dbReference>
<dbReference type="InterPro" id="IPR026906">
    <property type="entry name" value="LRR_5"/>
</dbReference>
<evidence type="ECO:0000256" key="3">
    <source>
        <dbReference type="SAM" id="SignalP"/>
    </source>
</evidence>
<dbReference type="EMBL" id="UGTJ01000001">
    <property type="protein sequence ID" value="SUB80588.1"/>
    <property type="molecule type" value="Genomic_DNA"/>
</dbReference>
<evidence type="ECO:0000313" key="6">
    <source>
        <dbReference type="Proteomes" id="UP000255283"/>
    </source>
</evidence>
<dbReference type="Pfam" id="PF13306">
    <property type="entry name" value="LRR_5"/>
    <property type="match status" value="1"/>
</dbReference>
<dbReference type="Pfam" id="PF13540">
    <property type="entry name" value="RCC1_2"/>
    <property type="match status" value="1"/>
</dbReference>
<evidence type="ECO:0000256" key="2">
    <source>
        <dbReference type="ARBA" id="ARBA00022737"/>
    </source>
</evidence>
<dbReference type="PANTHER" id="PTHR45982:SF1">
    <property type="entry name" value="REGULATOR OF CHROMOSOME CONDENSATION"/>
    <property type="match status" value="1"/>
</dbReference>
<accession>A0AAQ1ZJM9</accession>
<sequence>MKAFIKTLFGLACGLLAIGNANAQSHQWKFVTTGEGSTYAIEKDGSLWAWGWNESGQLGIGGGDTKISVPTKVGTDNNWKSAVAGQSYAFFIKEDGTLWAAGDNTKGVQGVGDGMGHKIPTQIGTDNNWKSVSVSRFFGHTAIGLKTDGTLWAWGEGETGALGLGNYTNQTVPKQIGTDKDWASVTIGDHSTLALKTDGTLWGWGWNNNGTLCNLPSHVKTPTQIGTDHDWVEVFAVSTSAYGIKADGSLWVWGAADNNVLGLNDEEITKQKTPAKITTISEKVVFISGYRNGRVVGVGANGVATKVYVWGTNEDGALGNGTGVAADNPGGGITFTGVPVQTKLPEGTKITQLSSGEAYTIVLTDDGKLYGWGKNRGGQLGDHSSEAQMLFSTLPIPAGEKAKEEQDVFTFDAKNIPSSLKSAKQLILTGEWGTADFAALTAAIGNNSGFPPAGNNTIEKVDMSQATIKSGTSLHVAYGIGSVGTFQGCKALKEFVMPTKSEAAHFTSFRAAFQNCNKLEAIDMTGCTNLTNLTDAFFGCTTLKSCDLSSCSKITSSESLFDHCEAMEEVKLPSKIVLQKYAFGSCLKLKQIDWEAYEGTQAPDFAKDLFQYVTDFKAIRLIVPDAAYDSFAAHADWSKFTLVKASTAGIGNTPANQTFAPGKVYNLSGQYVTTVNSEKDLNNLPQGVYILHGRKVIVR</sequence>
<protein>
    <submittedName>
        <fullName evidence="5">Cell cycle control protein</fullName>
    </submittedName>
</protein>
<dbReference type="Pfam" id="PF25390">
    <property type="entry name" value="WD40_RLD"/>
    <property type="match status" value="1"/>
</dbReference>
<evidence type="ECO:0000259" key="4">
    <source>
        <dbReference type="Pfam" id="PF25390"/>
    </source>
</evidence>
<feature type="chain" id="PRO_5042973799" evidence="3">
    <location>
        <begin position="24"/>
        <end position="699"/>
    </location>
</feature>
<organism evidence="5 6">
    <name type="scientific">Segatella buccae</name>
    <dbReference type="NCBI Taxonomy" id="28126"/>
    <lineage>
        <taxon>Bacteria</taxon>
        <taxon>Pseudomonadati</taxon>
        <taxon>Bacteroidota</taxon>
        <taxon>Bacteroidia</taxon>
        <taxon>Bacteroidales</taxon>
        <taxon>Prevotellaceae</taxon>
        <taxon>Segatella</taxon>
    </lineage>
</organism>
<dbReference type="Gene3D" id="2.130.10.30">
    <property type="entry name" value="Regulator of chromosome condensation 1/beta-lactamase-inhibitor protein II"/>
    <property type="match status" value="2"/>
</dbReference>
<dbReference type="SUPFAM" id="SSF50985">
    <property type="entry name" value="RCC1/BLIP-II"/>
    <property type="match status" value="2"/>
</dbReference>
<feature type="signal peptide" evidence="3">
    <location>
        <begin position="1"/>
        <end position="23"/>
    </location>
</feature>
<comment type="caution">
    <text evidence="5">The sequence shown here is derived from an EMBL/GenBank/DDBJ whole genome shotgun (WGS) entry which is preliminary data.</text>
</comment>
<dbReference type="Gene3D" id="3.80.10.10">
    <property type="entry name" value="Ribonuclease Inhibitor"/>
    <property type="match status" value="1"/>
</dbReference>
<reference evidence="5 6" key="1">
    <citation type="submission" date="2018-06" db="EMBL/GenBank/DDBJ databases">
        <authorList>
            <consortium name="Pathogen Informatics"/>
            <person name="Doyle S."/>
        </authorList>
    </citation>
    <scope>NUCLEOTIDE SEQUENCE [LARGE SCALE GENOMIC DNA]</scope>
    <source>
        <strain evidence="5 6">NCTC13063</strain>
    </source>
</reference>
<keyword evidence="1" id="KW-0344">Guanine-nucleotide releasing factor</keyword>
<dbReference type="InterPro" id="IPR051553">
    <property type="entry name" value="Ran_GTPase-activating"/>
</dbReference>
<dbReference type="SUPFAM" id="SSF52058">
    <property type="entry name" value="L domain-like"/>
    <property type="match status" value="1"/>
</dbReference>
<dbReference type="Proteomes" id="UP000255283">
    <property type="component" value="Unassembled WGS sequence"/>
</dbReference>
<keyword evidence="2" id="KW-0677">Repeat</keyword>
<dbReference type="InterPro" id="IPR000408">
    <property type="entry name" value="Reg_chr_condens"/>
</dbReference>